<reference evidence="1 2" key="1">
    <citation type="submission" date="2015-03" db="EMBL/GenBank/DDBJ databases">
        <title>Genome sequence of Pseudoalteromonas aurantia.</title>
        <authorList>
            <person name="Xie B.-B."/>
            <person name="Rong J.-C."/>
            <person name="Qin Q.-L."/>
            <person name="Zhang Y.-Z."/>
        </authorList>
    </citation>
    <scope>NUCLEOTIDE SEQUENCE [LARGE SCALE GENOMIC DNA]</scope>
    <source>
        <strain evidence="1 2">208</strain>
    </source>
</reference>
<accession>A0ABR9EJK5</accession>
<evidence type="ECO:0008006" key="3">
    <source>
        <dbReference type="Google" id="ProtNLM"/>
    </source>
</evidence>
<sequence length="45" mass="5124">MQVITKAINNRAREARCVVMSVIEEAGNLKLMKCYRKGNDIQSQL</sequence>
<comment type="caution">
    <text evidence="1">The sequence shown here is derived from an EMBL/GenBank/DDBJ whole genome shotgun (WGS) entry which is preliminary data.</text>
</comment>
<dbReference type="Proteomes" id="UP000615755">
    <property type="component" value="Unassembled WGS sequence"/>
</dbReference>
<organism evidence="1 2">
    <name type="scientific">Pseudoalteromonas aurantia 208</name>
    <dbReference type="NCBI Taxonomy" id="1314867"/>
    <lineage>
        <taxon>Bacteria</taxon>
        <taxon>Pseudomonadati</taxon>
        <taxon>Pseudomonadota</taxon>
        <taxon>Gammaproteobacteria</taxon>
        <taxon>Alteromonadales</taxon>
        <taxon>Pseudoalteromonadaceae</taxon>
        <taxon>Pseudoalteromonas</taxon>
    </lineage>
</organism>
<proteinExistence type="predicted"/>
<gene>
    <name evidence="1" type="ORF">PAUR_b1156</name>
</gene>
<evidence type="ECO:0000313" key="2">
    <source>
        <dbReference type="Proteomes" id="UP000615755"/>
    </source>
</evidence>
<keyword evidence="2" id="KW-1185">Reference proteome</keyword>
<evidence type="ECO:0000313" key="1">
    <source>
        <dbReference type="EMBL" id="MBE0371002.1"/>
    </source>
</evidence>
<dbReference type="EMBL" id="AQGV01000015">
    <property type="protein sequence ID" value="MBE0371002.1"/>
    <property type="molecule type" value="Genomic_DNA"/>
</dbReference>
<name>A0ABR9EJK5_9GAMM</name>
<protein>
    <recommendedName>
        <fullName evidence="3">Transposase</fullName>
    </recommendedName>
</protein>